<dbReference type="Proteomes" id="UP000053237">
    <property type="component" value="Unassembled WGS sequence"/>
</dbReference>
<proteinExistence type="predicted"/>
<protein>
    <submittedName>
        <fullName evidence="1">Uncharacterized protein</fullName>
    </submittedName>
</protein>
<dbReference type="InParanoid" id="A0A024FW62"/>
<sequence length="383" mass="44498">MDKKLLDEIQIFATSKKASTEKCGALFDITHYVEMDVFIYYRIQHMKFDQLSLSNFEALLTAEQTQVLSHIHSKDGTVTYNGMGIRIPTLVSEIIMEYRSFKEQKVNSFAHVKNAYMWERFKLLMIMYYQIIGNLVRAQVLPAIFEQALLNDLQFGMNGQQIVAMRQEAKEYFESRNYQVTVAKNVRFEYVEVPVNFKIVSSPLLLIKYFKSMGIPSLVVNQNEKNNVYTIEGHTSSDDEETSELKPPLTRETNAIIKHYTLHRPKAKSANVKLTYHEDQNNLTLDPQDFTGEINNKYGPWNHLNPYGETEVAEYIRSLEPCFVFTDATLHKSIVKAMTRGIIVLFGNLAQNEMTKYQLLLNAKLQRVKIFERHIDENGNWIY</sequence>
<dbReference type="EMBL" id="CAIX01000441">
    <property type="protein sequence ID" value="CCI10894.1"/>
    <property type="molecule type" value="Genomic_DNA"/>
</dbReference>
<organism evidence="1 2">
    <name type="scientific">Albugo candida</name>
    <dbReference type="NCBI Taxonomy" id="65357"/>
    <lineage>
        <taxon>Eukaryota</taxon>
        <taxon>Sar</taxon>
        <taxon>Stramenopiles</taxon>
        <taxon>Oomycota</taxon>
        <taxon>Peronosporomycetes</taxon>
        <taxon>Albuginales</taxon>
        <taxon>Albuginaceae</taxon>
        <taxon>Albugo</taxon>
    </lineage>
</organism>
<dbReference type="AlphaFoldDB" id="A0A024FW62"/>
<evidence type="ECO:0000313" key="1">
    <source>
        <dbReference type="EMBL" id="CCI10894.1"/>
    </source>
</evidence>
<evidence type="ECO:0000313" key="2">
    <source>
        <dbReference type="Proteomes" id="UP000053237"/>
    </source>
</evidence>
<reference evidence="1 2" key="1">
    <citation type="submission" date="2012-05" db="EMBL/GenBank/DDBJ databases">
        <title>Recombination and specialization in a pathogen metapopulation.</title>
        <authorList>
            <person name="Gardiner A."/>
            <person name="Kemen E."/>
            <person name="Schultz-Larsen T."/>
            <person name="MacLean D."/>
            <person name="Van Oosterhout C."/>
            <person name="Jones J.D.G."/>
        </authorList>
    </citation>
    <scope>NUCLEOTIDE SEQUENCE [LARGE SCALE GENOMIC DNA]</scope>
    <source>
        <strain evidence="1 2">Ac Nc2</strain>
    </source>
</reference>
<accession>A0A024FW62</accession>
<gene>
    <name evidence="1" type="ORF">BN9_119260</name>
</gene>
<name>A0A024FW62_9STRA</name>
<keyword evidence="2" id="KW-1185">Reference proteome</keyword>
<comment type="caution">
    <text evidence="1">The sequence shown here is derived from an EMBL/GenBank/DDBJ whole genome shotgun (WGS) entry which is preliminary data.</text>
</comment>